<dbReference type="PANTHER" id="PTHR10984">
    <property type="entry name" value="ENDOPLASMIC RETICULUM-GOLGI INTERMEDIATE COMPARTMENT PROTEIN"/>
    <property type="match status" value="1"/>
</dbReference>
<evidence type="ECO:0000256" key="4">
    <source>
        <dbReference type="ARBA" id="ARBA00023136"/>
    </source>
</evidence>
<proteinExistence type="predicted"/>
<accession>A0A1X6MSC6</accession>
<evidence type="ECO:0000256" key="2">
    <source>
        <dbReference type="ARBA" id="ARBA00022692"/>
    </source>
</evidence>
<dbReference type="InterPro" id="IPR012936">
    <property type="entry name" value="Erv_C"/>
</dbReference>
<protein>
    <recommendedName>
        <fullName evidence="11">Endoplasmic reticulum vesicle transporter C-terminal domain-containing protein</fullName>
    </recommendedName>
</protein>
<dbReference type="GO" id="GO:0006888">
    <property type="term" value="P:endoplasmic reticulum to Golgi vesicle-mediated transport"/>
    <property type="evidence" value="ECO:0007669"/>
    <property type="project" value="TreeGrafter"/>
</dbReference>
<reference evidence="9 10" key="1">
    <citation type="submission" date="2017-04" db="EMBL/GenBank/DDBJ databases">
        <title>Genome Sequence of the Model Brown-Rot Fungus Postia placenta SB12.</title>
        <authorList>
            <consortium name="DOE Joint Genome Institute"/>
            <person name="Gaskell J."/>
            <person name="Kersten P."/>
            <person name="Larrondo L.F."/>
            <person name="Canessa P."/>
            <person name="Martinez D."/>
            <person name="Hibbett D."/>
            <person name="Schmoll M."/>
            <person name="Kubicek C.P."/>
            <person name="Martinez A.T."/>
            <person name="Yadav J."/>
            <person name="Master E."/>
            <person name="Magnuson J.K."/>
            <person name="James T."/>
            <person name="Yaver D."/>
            <person name="Berka R."/>
            <person name="Labutti K."/>
            <person name="Lipzen A."/>
            <person name="Aerts A."/>
            <person name="Barry K."/>
            <person name="Henrissat B."/>
            <person name="Blanchette R."/>
            <person name="Grigoriev I."/>
            <person name="Cullen D."/>
        </authorList>
    </citation>
    <scope>NUCLEOTIDE SEQUENCE [LARGE SCALE GENOMIC DNA]</scope>
    <source>
        <strain evidence="9 10">MAD-698-R-SB12</strain>
    </source>
</reference>
<dbReference type="PANTHER" id="PTHR10984:SF81">
    <property type="entry name" value="ER-DERIVED VESICLES PROTEIN ERV41"/>
    <property type="match status" value="1"/>
</dbReference>
<evidence type="ECO:0000256" key="1">
    <source>
        <dbReference type="ARBA" id="ARBA00004370"/>
    </source>
</evidence>
<keyword evidence="2 6" id="KW-0812">Transmembrane</keyword>
<feature type="region of interest" description="Disordered" evidence="5">
    <location>
        <begin position="527"/>
        <end position="573"/>
    </location>
</feature>
<evidence type="ECO:0000259" key="7">
    <source>
        <dbReference type="Pfam" id="PF07970"/>
    </source>
</evidence>
<dbReference type="AlphaFoldDB" id="A0A1X6MSC6"/>
<evidence type="ECO:0000313" key="9">
    <source>
        <dbReference type="EMBL" id="OSX59112.1"/>
    </source>
</evidence>
<sequence>MGPDRPGSPTLLEKLDEMVPAPLAQFDAFPKLPSTYKTRSESRGFLTLFVAFIAFLLVLNDLGEYIWGWPDYEFSVDPDASSDLNINVDLVVAMPCQFLSIDLRDAVGDRLYLSNGFRRDGTKFDIGQATSLDEHAAMLSAQQAVAQSRKSRGLFSTWFRGGGSQYKPTYNHQKDGSACRIYGTITAKKVTANLHITTVGHGYASNQHVEHKLMNLSHVISEFSFGPFFPEITQPLDNSFELTYDPFVAYQYYIHVVPTTYIAARSAALQTHQYSATNYMRKMNSHHGTPGIFFKFDMEPLSLTIHQRTTSLVQLMIRQVSRVRALVISADILEMTRCCGVIGGVFVCMGYAVRITSRAVEAVAGPDKTQGIVAAEASGVGVGIRKRLGSADLRLRPGSSPGGNVMRQGAGWVVEGGSPYGSYANTPVSGGFASPAIPSYAASPYASPAHSRNTSGLGLGISSPSFGPPSGSPTPRTAHVGTPGVAYPFPTAATAGSPYLGATSMPSTPGTSGNGFYAHFPPTPNTANGAGAGFPRSPAMAATNFAAQQSLPPPRRESGLRHTSVDSPKAKDD</sequence>
<name>A0A1X6MSC6_9APHY</name>
<dbReference type="GeneID" id="36331584"/>
<dbReference type="GO" id="GO:0005789">
    <property type="term" value="C:endoplasmic reticulum membrane"/>
    <property type="evidence" value="ECO:0007669"/>
    <property type="project" value="TreeGrafter"/>
</dbReference>
<feature type="domain" description="Endoplasmic reticulum vesicle transporter C-terminal" evidence="7">
    <location>
        <begin position="166"/>
        <end position="323"/>
    </location>
</feature>
<keyword evidence="3 6" id="KW-1133">Transmembrane helix</keyword>
<dbReference type="GO" id="GO:0006890">
    <property type="term" value="P:retrograde vesicle-mediated transport, Golgi to endoplasmic reticulum"/>
    <property type="evidence" value="ECO:0007669"/>
    <property type="project" value="TreeGrafter"/>
</dbReference>
<dbReference type="InterPro" id="IPR045888">
    <property type="entry name" value="Erv"/>
</dbReference>
<gene>
    <name evidence="9" type="ORF">POSPLADRAFT_1152229</name>
</gene>
<dbReference type="OrthoDB" id="5541786at2759"/>
<feature type="domain" description="Endoplasmic reticulum vesicle transporter N-terminal" evidence="8">
    <location>
        <begin position="23"/>
        <end position="110"/>
    </location>
</feature>
<evidence type="ECO:0000313" key="10">
    <source>
        <dbReference type="Proteomes" id="UP000194127"/>
    </source>
</evidence>
<feature type="region of interest" description="Disordered" evidence="5">
    <location>
        <begin position="443"/>
        <end position="483"/>
    </location>
</feature>
<evidence type="ECO:0000256" key="5">
    <source>
        <dbReference type="SAM" id="MobiDB-lite"/>
    </source>
</evidence>
<keyword evidence="10" id="KW-1185">Reference proteome</keyword>
<evidence type="ECO:0000256" key="3">
    <source>
        <dbReference type="ARBA" id="ARBA00022989"/>
    </source>
</evidence>
<dbReference type="EMBL" id="KZ110603">
    <property type="protein sequence ID" value="OSX59112.1"/>
    <property type="molecule type" value="Genomic_DNA"/>
</dbReference>
<feature type="compositionally biased region" description="Basic and acidic residues" evidence="5">
    <location>
        <begin position="554"/>
        <end position="573"/>
    </location>
</feature>
<dbReference type="InterPro" id="IPR039542">
    <property type="entry name" value="Erv_N"/>
</dbReference>
<evidence type="ECO:0000256" key="6">
    <source>
        <dbReference type="SAM" id="Phobius"/>
    </source>
</evidence>
<dbReference type="GO" id="GO:0030134">
    <property type="term" value="C:COPII-coated ER to Golgi transport vesicle"/>
    <property type="evidence" value="ECO:0007669"/>
    <property type="project" value="TreeGrafter"/>
</dbReference>
<dbReference type="GO" id="GO:0000139">
    <property type="term" value="C:Golgi membrane"/>
    <property type="evidence" value="ECO:0007669"/>
    <property type="project" value="TreeGrafter"/>
</dbReference>
<evidence type="ECO:0008006" key="11">
    <source>
        <dbReference type="Google" id="ProtNLM"/>
    </source>
</evidence>
<dbReference type="Pfam" id="PF13850">
    <property type="entry name" value="ERGIC_N"/>
    <property type="match status" value="1"/>
</dbReference>
<organism evidence="9 10">
    <name type="scientific">Postia placenta MAD-698-R-SB12</name>
    <dbReference type="NCBI Taxonomy" id="670580"/>
    <lineage>
        <taxon>Eukaryota</taxon>
        <taxon>Fungi</taxon>
        <taxon>Dikarya</taxon>
        <taxon>Basidiomycota</taxon>
        <taxon>Agaricomycotina</taxon>
        <taxon>Agaricomycetes</taxon>
        <taxon>Polyporales</taxon>
        <taxon>Adustoporiaceae</taxon>
        <taxon>Rhodonia</taxon>
    </lineage>
</organism>
<keyword evidence="4 6" id="KW-0472">Membrane</keyword>
<dbReference type="STRING" id="670580.A0A1X6MSC6"/>
<comment type="subcellular location">
    <subcellularLocation>
        <location evidence="1">Membrane</location>
    </subcellularLocation>
</comment>
<dbReference type="RefSeq" id="XP_024335906.1">
    <property type="nucleotide sequence ID" value="XM_024486635.1"/>
</dbReference>
<dbReference type="Pfam" id="PF07970">
    <property type="entry name" value="COPIIcoated_ERV"/>
    <property type="match status" value="1"/>
</dbReference>
<feature type="compositionally biased region" description="Low complexity" evidence="5">
    <location>
        <begin position="443"/>
        <end position="465"/>
    </location>
</feature>
<dbReference type="Proteomes" id="UP000194127">
    <property type="component" value="Unassembled WGS sequence"/>
</dbReference>
<evidence type="ECO:0000259" key="8">
    <source>
        <dbReference type="Pfam" id="PF13850"/>
    </source>
</evidence>
<feature type="transmembrane region" description="Helical" evidence="6">
    <location>
        <begin position="45"/>
        <end position="67"/>
    </location>
</feature>